<evidence type="ECO:0008006" key="4">
    <source>
        <dbReference type="Google" id="ProtNLM"/>
    </source>
</evidence>
<name>A0A2Z6AVR3_9BACT</name>
<protein>
    <recommendedName>
        <fullName evidence="4">Flagellar protein FliT</fullName>
    </recommendedName>
</protein>
<dbReference type="KEGG" id="dfl:DFE_0601"/>
<keyword evidence="3" id="KW-1185">Reference proteome</keyword>
<keyword evidence="1" id="KW-0175">Coiled coil</keyword>
<accession>A0A2Z6AVR3</accession>
<organism evidence="2 3">
    <name type="scientific">Desulfovibrio ferrophilus</name>
    <dbReference type="NCBI Taxonomy" id="241368"/>
    <lineage>
        <taxon>Bacteria</taxon>
        <taxon>Pseudomonadati</taxon>
        <taxon>Thermodesulfobacteriota</taxon>
        <taxon>Desulfovibrionia</taxon>
        <taxon>Desulfovibrionales</taxon>
        <taxon>Desulfovibrionaceae</taxon>
        <taxon>Desulfovibrio</taxon>
    </lineage>
</organism>
<dbReference type="AlphaFoldDB" id="A0A2Z6AVR3"/>
<sequence>MSQCMNLLAQALDAGERELECIASGEVDGIEEAAQERGRLIEEAWSLRETEQVSVDELLEKLQKLKSMQGKLSREARSLHSNLSEDISRMKKQGRRLAGYHKATKVTPLYSRFVSKQG</sequence>
<proteinExistence type="predicted"/>
<evidence type="ECO:0000313" key="3">
    <source>
        <dbReference type="Proteomes" id="UP000269883"/>
    </source>
</evidence>
<dbReference type="OrthoDB" id="5472137at2"/>
<dbReference type="EMBL" id="AP017378">
    <property type="protein sequence ID" value="BBD07327.1"/>
    <property type="molecule type" value="Genomic_DNA"/>
</dbReference>
<evidence type="ECO:0000256" key="1">
    <source>
        <dbReference type="SAM" id="Coils"/>
    </source>
</evidence>
<gene>
    <name evidence="2" type="ORF">DFE_0601</name>
</gene>
<evidence type="ECO:0000313" key="2">
    <source>
        <dbReference type="EMBL" id="BBD07327.1"/>
    </source>
</evidence>
<reference evidence="2 3" key="1">
    <citation type="journal article" date="2018" name="Sci. Adv.">
        <title>Multi-heme cytochromes provide a pathway for survival in energy-limited environments.</title>
        <authorList>
            <person name="Deng X."/>
            <person name="Dohmae N."/>
            <person name="Nealson K.H."/>
            <person name="Hashimoto K."/>
            <person name="Okamoto A."/>
        </authorList>
    </citation>
    <scope>NUCLEOTIDE SEQUENCE [LARGE SCALE GENOMIC DNA]</scope>
    <source>
        <strain evidence="2 3">IS5</strain>
    </source>
</reference>
<dbReference type="RefSeq" id="WP_126376496.1">
    <property type="nucleotide sequence ID" value="NZ_AP017378.1"/>
</dbReference>
<feature type="coiled-coil region" evidence="1">
    <location>
        <begin position="48"/>
        <end position="75"/>
    </location>
</feature>
<dbReference type="Proteomes" id="UP000269883">
    <property type="component" value="Chromosome"/>
</dbReference>